<dbReference type="InterPro" id="IPR002372">
    <property type="entry name" value="PQQ_rpt_dom"/>
</dbReference>
<sequence>NGRTMFGGCDAMLHIIDIAKGKRDKSIDAQSHIIGSIAAEDGRAYVGHHDCAFLCIDLKSEKVMWQYKDRLFPYSSSPALTKDRVLFGGEDKRLHCVRRDNGKVVWTFSTRGQVNSSPVVCGGKVIVGSNDGRLYVVRLKDGKLLSSFETEDSITASPAVVDGKIIIGSEDGTVYCLGAKKK</sequence>
<evidence type="ECO:0000313" key="2">
    <source>
        <dbReference type="EMBL" id="SVE32232.1"/>
    </source>
</evidence>
<dbReference type="InterPro" id="IPR015943">
    <property type="entry name" value="WD40/YVTN_repeat-like_dom_sf"/>
</dbReference>
<reference evidence="2" key="1">
    <citation type="submission" date="2018-05" db="EMBL/GenBank/DDBJ databases">
        <authorList>
            <person name="Lanie J.A."/>
            <person name="Ng W.-L."/>
            <person name="Kazmierczak K.M."/>
            <person name="Andrzejewski T.M."/>
            <person name="Davidsen T.M."/>
            <person name="Wayne K.J."/>
            <person name="Tettelin H."/>
            <person name="Glass J.I."/>
            <person name="Rusch D."/>
            <person name="Podicherti R."/>
            <person name="Tsui H.-C.T."/>
            <person name="Winkler M.E."/>
        </authorList>
    </citation>
    <scope>NUCLEOTIDE SEQUENCE</scope>
</reference>
<evidence type="ECO:0000259" key="1">
    <source>
        <dbReference type="Pfam" id="PF13360"/>
    </source>
</evidence>
<dbReference type="SUPFAM" id="SSF50998">
    <property type="entry name" value="Quinoprotein alcohol dehydrogenase-like"/>
    <property type="match status" value="1"/>
</dbReference>
<protein>
    <recommendedName>
        <fullName evidence="1">Pyrrolo-quinoline quinone repeat domain-containing protein</fullName>
    </recommendedName>
</protein>
<proteinExistence type="predicted"/>
<gene>
    <name evidence="2" type="ORF">METZ01_LOCUS485086</name>
</gene>
<dbReference type="PANTHER" id="PTHR34512">
    <property type="entry name" value="CELL SURFACE PROTEIN"/>
    <property type="match status" value="1"/>
</dbReference>
<dbReference type="InterPro" id="IPR011047">
    <property type="entry name" value="Quinoprotein_ADH-like_sf"/>
</dbReference>
<dbReference type="PANTHER" id="PTHR34512:SF30">
    <property type="entry name" value="OUTER MEMBRANE PROTEIN ASSEMBLY FACTOR BAMB"/>
    <property type="match status" value="1"/>
</dbReference>
<dbReference type="AlphaFoldDB" id="A0A383CJ57"/>
<name>A0A383CJ57_9ZZZZ</name>
<dbReference type="Gene3D" id="2.130.10.10">
    <property type="entry name" value="YVTN repeat-like/Quinoprotein amine dehydrogenase"/>
    <property type="match status" value="2"/>
</dbReference>
<dbReference type="SMART" id="SM00564">
    <property type="entry name" value="PQQ"/>
    <property type="match status" value="3"/>
</dbReference>
<accession>A0A383CJ57</accession>
<feature type="non-terminal residue" evidence="2">
    <location>
        <position position="1"/>
    </location>
</feature>
<organism evidence="2">
    <name type="scientific">marine metagenome</name>
    <dbReference type="NCBI Taxonomy" id="408172"/>
    <lineage>
        <taxon>unclassified sequences</taxon>
        <taxon>metagenomes</taxon>
        <taxon>ecological metagenomes</taxon>
    </lineage>
</organism>
<dbReference type="Pfam" id="PF13360">
    <property type="entry name" value="PQQ_2"/>
    <property type="match status" value="1"/>
</dbReference>
<dbReference type="EMBL" id="UINC01209278">
    <property type="protein sequence ID" value="SVE32232.1"/>
    <property type="molecule type" value="Genomic_DNA"/>
</dbReference>
<feature type="domain" description="Pyrrolo-quinoline quinone repeat" evidence="1">
    <location>
        <begin position="75"/>
        <end position="177"/>
    </location>
</feature>
<dbReference type="InterPro" id="IPR018391">
    <property type="entry name" value="PQQ_b-propeller_rpt"/>
</dbReference>